<dbReference type="HOGENOM" id="CLU_1206816_0_0_1"/>
<protein>
    <submittedName>
        <fullName evidence="1">Uncharacterized protein</fullName>
    </submittedName>
</protein>
<dbReference type="OrthoDB" id="550424at2759"/>
<dbReference type="GeneID" id="5040374"/>
<reference evidence="1 2" key="1">
    <citation type="journal article" date="2006" name="Nature">
        <title>Global trends of whole-genome duplications revealed by the ciliate Paramecium tetraurelia.</title>
        <authorList>
            <consortium name="Genoscope"/>
            <person name="Aury J.-M."/>
            <person name="Jaillon O."/>
            <person name="Duret L."/>
            <person name="Noel B."/>
            <person name="Jubin C."/>
            <person name="Porcel B.M."/>
            <person name="Segurens B."/>
            <person name="Daubin V."/>
            <person name="Anthouard V."/>
            <person name="Aiach N."/>
            <person name="Arnaiz O."/>
            <person name="Billaut A."/>
            <person name="Beisson J."/>
            <person name="Blanc I."/>
            <person name="Bouhouche K."/>
            <person name="Camara F."/>
            <person name="Duharcourt S."/>
            <person name="Guigo R."/>
            <person name="Gogendeau D."/>
            <person name="Katinka M."/>
            <person name="Keller A.-M."/>
            <person name="Kissmehl R."/>
            <person name="Klotz C."/>
            <person name="Koll F."/>
            <person name="Le Moue A."/>
            <person name="Lepere C."/>
            <person name="Malinsky S."/>
            <person name="Nowacki M."/>
            <person name="Nowak J.K."/>
            <person name="Plattner H."/>
            <person name="Poulain J."/>
            <person name="Ruiz F."/>
            <person name="Serrano V."/>
            <person name="Zagulski M."/>
            <person name="Dessen P."/>
            <person name="Betermier M."/>
            <person name="Weissenbach J."/>
            <person name="Scarpelli C."/>
            <person name="Schachter V."/>
            <person name="Sperling L."/>
            <person name="Meyer E."/>
            <person name="Cohen J."/>
            <person name="Wincker P."/>
        </authorList>
    </citation>
    <scope>NUCLEOTIDE SEQUENCE [LARGE SCALE GENOMIC DNA]</scope>
    <source>
        <strain evidence="1 2">Stock d4-2</strain>
    </source>
</reference>
<dbReference type="RefSeq" id="XP_001454589.1">
    <property type="nucleotide sequence ID" value="XM_001454552.1"/>
</dbReference>
<dbReference type="Gene3D" id="2.60.260.20">
    <property type="entry name" value="Urease metallochaperone UreE, N-terminal domain"/>
    <property type="match status" value="1"/>
</dbReference>
<dbReference type="AlphaFoldDB" id="A0DVX5"/>
<organism evidence="1 2">
    <name type="scientific">Paramecium tetraurelia</name>
    <dbReference type="NCBI Taxonomy" id="5888"/>
    <lineage>
        <taxon>Eukaryota</taxon>
        <taxon>Sar</taxon>
        <taxon>Alveolata</taxon>
        <taxon>Ciliophora</taxon>
        <taxon>Intramacronucleata</taxon>
        <taxon>Oligohymenophorea</taxon>
        <taxon>Peniculida</taxon>
        <taxon>Parameciidae</taxon>
        <taxon>Paramecium</taxon>
    </lineage>
</organism>
<proteinExistence type="predicted"/>
<dbReference type="InParanoid" id="A0DVX5"/>
<evidence type="ECO:0000313" key="1">
    <source>
        <dbReference type="EMBL" id="CAK87192.1"/>
    </source>
</evidence>
<dbReference type="EMBL" id="CT868607">
    <property type="protein sequence ID" value="CAK87192.1"/>
    <property type="molecule type" value="Genomic_DNA"/>
</dbReference>
<dbReference type="Proteomes" id="UP000000600">
    <property type="component" value="Unassembled WGS sequence"/>
</dbReference>
<sequence>MGSKEYVNNIKDNEASNLLLIHHVRDKKQVTQQLQQAPFPDCKGIFYFRIIRNTKDDECKLCKGYGNVEGVIEIEIPIDKGISDGYCVKLYGKGNLFYWHTMSLKEALVGVKVINITTHKRKVSLKWTIYIEFPKDLDQNAIQKLAEVYSNIIHLLQHNKIAQNYKNLDQTILKNTKPEKKKMMMKNLIKMELNALCFEFLFYYKKYESKLKEIRQMLQLQYETCNYQMF</sequence>
<dbReference type="KEGG" id="ptm:GSPATT00020845001"/>
<evidence type="ECO:0000313" key="2">
    <source>
        <dbReference type="Proteomes" id="UP000000600"/>
    </source>
</evidence>
<name>A0DVX5_PARTE</name>
<keyword evidence="2" id="KW-1185">Reference proteome</keyword>
<gene>
    <name evidence="1" type="ORF">GSPATT00020845001</name>
</gene>
<accession>A0DVX5</accession>
<dbReference type="Gene3D" id="2.10.230.10">
    <property type="entry name" value="Heat shock protein DnaJ, cysteine-rich domain"/>
    <property type="match status" value="1"/>
</dbReference>